<feature type="region of interest" description="Disordered" evidence="4">
    <location>
        <begin position="157"/>
        <end position="190"/>
    </location>
</feature>
<dbReference type="Gene3D" id="2.40.50.90">
    <property type="match status" value="1"/>
</dbReference>
<dbReference type="AlphaFoldDB" id="A0A250DNI7"/>
<evidence type="ECO:0000256" key="1">
    <source>
        <dbReference type="ARBA" id="ARBA00022722"/>
    </source>
</evidence>
<feature type="compositionally biased region" description="Basic and acidic residues" evidence="4">
    <location>
        <begin position="160"/>
        <end position="169"/>
    </location>
</feature>
<dbReference type="EMBL" id="CP023284">
    <property type="protein sequence ID" value="ATA55935.1"/>
    <property type="molecule type" value="Genomic_DNA"/>
</dbReference>
<keyword evidence="2" id="KW-0255">Endonuclease</keyword>
<dbReference type="GO" id="GO:0004519">
    <property type="term" value="F:endonuclease activity"/>
    <property type="evidence" value="ECO:0007669"/>
    <property type="project" value="UniProtKB-KW"/>
</dbReference>
<evidence type="ECO:0000256" key="4">
    <source>
        <dbReference type="SAM" id="MobiDB-lite"/>
    </source>
</evidence>
<feature type="domain" description="TNase-like" evidence="6">
    <location>
        <begin position="24"/>
        <end position="152"/>
    </location>
</feature>
<sequence>MRFRPVFLLLSLGLSLPLLTHAASPRTCLVVGVSDGDTLTARCGRSGAYEQVKVRIAAIDAPEKAQPYGQRSRQALSRLCYAEKAVITERDTDRYGRTVADVRCNGEDAGRRLVAEGWAWVYDYHGIAKKRGGDLFRLEAAARAQHLGLWADTAPTPPWDWRRERREQPRNGNNHGGSRPWGDVRFEPLS</sequence>
<evidence type="ECO:0000313" key="8">
    <source>
        <dbReference type="Proteomes" id="UP000217154"/>
    </source>
</evidence>
<dbReference type="RefSeq" id="WP_095746210.1">
    <property type="nucleotide sequence ID" value="NZ_CP023284.1"/>
</dbReference>
<dbReference type="InterPro" id="IPR035437">
    <property type="entry name" value="SNase_OB-fold_sf"/>
</dbReference>
<keyword evidence="3" id="KW-0378">Hydrolase</keyword>
<gene>
    <name evidence="7" type="ORF">CKY39_23880</name>
</gene>
<name>A0A250DNI7_9BURK</name>
<organism evidence="7 8">
    <name type="scientific">Variovorax boronicumulans</name>
    <dbReference type="NCBI Taxonomy" id="436515"/>
    <lineage>
        <taxon>Bacteria</taxon>
        <taxon>Pseudomonadati</taxon>
        <taxon>Pseudomonadota</taxon>
        <taxon>Betaproteobacteria</taxon>
        <taxon>Burkholderiales</taxon>
        <taxon>Comamonadaceae</taxon>
        <taxon>Variovorax</taxon>
    </lineage>
</organism>
<keyword evidence="5" id="KW-0732">Signal</keyword>
<dbReference type="PROSITE" id="PS50830">
    <property type="entry name" value="TNASE_3"/>
    <property type="match status" value="1"/>
</dbReference>
<feature type="chain" id="PRO_5012331995" evidence="5">
    <location>
        <begin position="23"/>
        <end position="190"/>
    </location>
</feature>
<evidence type="ECO:0000256" key="2">
    <source>
        <dbReference type="ARBA" id="ARBA00022759"/>
    </source>
</evidence>
<dbReference type="Pfam" id="PF00565">
    <property type="entry name" value="SNase"/>
    <property type="match status" value="1"/>
</dbReference>
<dbReference type="SMART" id="SM00318">
    <property type="entry name" value="SNc"/>
    <property type="match status" value="1"/>
</dbReference>
<dbReference type="Proteomes" id="UP000217154">
    <property type="component" value="Chromosome"/>
</dbReference>
<proteinExistence type="predicted"/>
<evidence type="ECO:0000256" key="3">
    <source>
        <dbReference type="ARBA" id="ARBA00022801"/>
    </source>
</evidence>
<feature type="signal peptide" evidence="5">
    <location>
        <begin position="1"/>
        <end position="22"/>
    </location>
</feature>
<dbReference type="KEGG" id="vbo:CKY39_23880"/>
<dbReference type="SUPFAM" id="SSF50199">
    <property type="entry name" value="Staphylococcal nuclease"/>
    <property type="match status" value="1"/>
</dbReference>
<dbReference type="PANTHER" id="PTHR12302">
    <property type="entry name" value="EBNA2 BINDING PROTEIN P100"/>
    <property type="match status" value="1"/>
</dbReference>
<evidence type="ECO:0000313" key="7">
    <source>
        <dbReference type="EMBL" id="ATA55935.1"/>
    </source>
</evidence>
<dbReference type="PANTHER" id="PTHR12302:SF3">
    <property type="entry name" value="SERINE_THREONINE-PROTEIN KINASE 31"/>
    <property type="match status" value="1"/>
</dbReference>
<evidence type="ECO:0000259" key="6">
    <source>
        <dbReference type="PROSITE" id="PS50830"/>
    </source>
</evidence>
<dbReference type="InterPro" id="IPR016071">
    <property type="entry name" value="Staphylococal_nuclease_OB-fold"/>
</dbReference>
<keyword evidence="1" id="KW-0540">Nuclease</keyword>
<evidence type="ECO:0000256" key="5">
    <source>
        <dbReference type="SAM" id="SignalP"/>
    </source>
</evidence>
<dbReference type="GO" id="GO:0016787">
    <property type="term" value="F:hydrolase activity"/>
    <property type="evidence" value="ECO:0007669"/>
    <property type="project" value="UniProtKB-KW"/>
</dbReference>
<protein>
    <submittedName>
        <fullName evidence="7">Nuclease</fullName>
    </submittedName>
</protein>
<reference evidence="7 8" key="1">
    <citation type="submission" date="2017-09" db="EMBL/GenBank/DDBJ databases">
        <title>The diverse metabolic capabilities of V. boronicumulans make it an excellent choice for continued studies on novel biodegradation.</title>
        <authorList>
            <person name="Sun S."/>
        </authorList>
    </citation>
    <scope>NUCLEOTIDE SEQUENCE [LARGE SCALE GENOMIC DNA]</scope>
    <source>
        <strain evidence="7 8">J1</strain>
    </source>
</reference>
<accession>A0A250DNI7</accession>